<gene>
    <name evidence="1" type="ORF">Poli38472_013809</name>
</gene>
<accession>A0A8K1C2N5</accession>
<dbReference type="Proteomes" id="UP000794436">
    <property type="component" value="Unassembled WGS sequence"/>
</dbReference>
<dbReference type="AlphaFoldDB" id="A0A8K1C2N5"/>
<comment type="caution">
    <text evidence="1">The sequence shown here is derived from an EMBL/GenBank/DDBJ whole genome shotgun (WGS) entry which is preliminary data.</text>
</comment>
<reference evidence="1" key="1">
    <citation type="submission" date="2019-03" db="EMBL/GenBank/DDBJ databases">
        <title>Long read genome sequence of the mycoparasitic Pythium oligandrum ATCC 38472 isolated from sugarbeet rhizosphere.</title>
        <authorList>
            <person name="Gaulin E."/>
        </authorList>
    </citation>
    <scope>NUCLEOTIDE SEQUENCE</scope>
    <source>
        <strain evidence="1">ATCC 38472_TT</strain>
    </source>
</reference>
<dbReference type="OrthoDB" id="124038at2759"/>
<evidence type="ECO:0000313" key="1">
    <source>
        <dbReference type="EMBL" id="TMW55047.1"/>
    </source>
</evidence>
<organism evidence="1 2">
    <name type="scientific">Pythium oligandrum</name>
    <name type="common">Mycoparasitic fungus</name>
    <dbReference type="NCBI Taxonomy" id="41045"/>
    <lineage>
        <taxon>Eukaryota</taxon>
        <taxon>Sar</taxon>
        <taxon>Stramenopiles</taxon>
        <taxon>Oomycota</taxon>
        <taxon>Peronosporomycetes</taxon>
        <taxon>Pythiales</taxon>
        <taxon>Pythiaceae</taxon>
        <taxon>Pythium</taxon>
    </lineage>
</organism>
<dbReference type="EMBL" id="SPLM01000149">
    <property type="protein sequence ID" value="TMW55047.1"/>
    <property type="molecule type" value="Genomic_DNA"/>
</dbReference>
<evidence type="ECO:0000313" key="2">
    <source>
        <dbReference type="Proteomes" id="UP000794436"/>
    </source>
</evidence>
<keyword evidence="2" id="KW-1185">Reference proteome</keyword>
<protein>
    <submittedName>
        <fullName evidence="1">Uncharacterized protein</fullName>
    </submittedName>
</protein>
<sequence length="196" mass="22128">MILISRIIHQVSSTLRGLRKEKENAIVKRWKNTDPYHAAPLPKKGYAMQLDHIVEKQCFSYGLTLLKHHNDEEAVETAIGALHSIVHSRKNLCFTLATTNVIKGQACTAYLEDSLMKLVVPEYTVQPFTDYLLAKEKDGSRLERGDTRRIRKTMGRAVKSCQRKLDGQGDTPVLGRLSKELGNLYADMELHVPAVD</sequence>
<name>A0A8K1C2N5_PYTOL</name>
<proteinExistence type="predicted"/>